<organism evidence="2 3">
    <name type="scientific">Nitzschia inconspicua</name>
    <dbReference type="NCBI Taxonomy" id="303405"/>
    <lineage>
        <taxon>Eukaryota</taxon>
        <taxon>Sar</taxon>
        <taxon>Stramenopiles</taxon>
        <taxon>Ochrophyta</taxon>
        <taxon>Bacillariophyta</taxon>
        <taxon>Bacillariophyceae</taxon>
        <taxon>Bacillariophycidae</taxon>
        <taxon>Bacillariales</taxon>
        <taxon>Bacillariaceae</taxon>
        <taxon>Nitzschia</taxon>
    </lineage>
</organism>
<dbReference type="InterPro" id="IPR052942">
    <property type="entry name" value="LPS_cholinephosphotransferase"/>
</dbReference>
<dbReference type="PANTHER" id="PTHR43404:SF1">
    <property type="entry name" value="MNN4P"/>
    <property type="match status" value="1"/>
</dbReference>
<keyword evidence="3" id="KW-1185">Reference proteome</keyword>
<evidence type="ECO:0000259" key="1">
    <source>
        <dbReference type="Pfam" id="PF04991"/>
    </source>
</evidence>
<dbReference type="AlphaFoldDB" id="A0A9K3LD91"/>
<dbReference type="Proteomes" id="UP000693970">
    <property type="component" value="Unassembled WGS sequence"/>
</dbReference>
<dbReference type="EMBL" id="JAGRRH010000013">
    <property type="protein sequence ID" value="KAG7360032.1"/>
    <property type="molecule type" value="Genomic_DNA"/>
</dbReference>
<name>A0A9K3LD91_9STRA</name>
<feature type="domain" description="LicD/FKTN/FKRP nucleotidyltransferase" evidence="1">
    <location>
        <begin position="55"/>
        <end position="97"/>
    </location>
</feature>
<dbReference type="OrthoDB" id="161703at2759"/>
<protein>
    <submittedName>
        <fullName evidence="2">LicD family protein</fullName>
    </submittedName>
</protein>
<gene>
    <name evidence="2" type="ORF">IV203_035130</name>
</gene>
<dbReference type="Pfam" id="PF04991">
    <property type="entry name" value="LicD"/>
    <property type="match status" value="1"/>
</dbReference>
<evidence type="ECO:0000313" key="3">
    <source>
        <dbReference type="Proteomes" id="UP000693970"/>
    </source>
</evidence>
<accession>A0A9K3LD91</accession>
<comment type="caution">
    <text evidence="2">The sequence shown here is derived from an EMBL/GenBank/DDBJ whole genome shotgun (WGS) entry which is preliminary data.</text>
</comment>
<proteinExistence type="predicted"/>
<sequence length="292" mass="34254">MSNSVSNEDEEQQQQHGIHQALVEQWIPMDRTLFRTYQLLHLAALQKVDELFTAAKVDYWITGGTLLGALRHQGFVPHDDDLDIECFAEDLERISAIPTDDEYCGTTRGGQWQGFPVYKLHFRGDVCVDVFPRRNLQNDLSTDDAEKKFFPTFDEIFPLRRYTFEKVSVLGPNEGCVFMRRLYGEDCFDNVLVWNHDFNYFHSKGFDARKAVVSLEKYNHIIRTAGIESPAAEVTALKTYETAFSNFEGGEDEFLRQLHTYKRQRTFRWNRADAEWRYEQQTIEEERRHLVT</sequence>
<evidence type="ECO:0000313" key="2">
    <source>
        <dbReference type="EMBL" id="KAG7360032.1"/>
    </source>
</evidence>
<reference evidence="2" key="1">
    <citation type="journal article" date="2021" name="Sci. Rep.">
        <title>Diploid genomic architecture of Nitzschia inconspicua, an elite biomass production diatom.</title>
        <authorList>
            <person name="Oliver A."/>
            <person name="Podell S."/>
            <person name="Pinowska A."/>
            <person name="Traller J.C."/>
            <person name="Smith S.R."/>
            <person name="McClure R."/>
            <person name="Beliaev A."/>
            <person name="Bohutskyi P."/>
            <person name="Hill E.A."/>
            <person name="Rabines A."/>
            <person name="Zheng H."/>
            <person name="Allen L.Z."/>
            <person name="Kuo A."/>
            <person name="Grigoriev I.V."/>
            <person name="Allen A.E."/>
            <person name="Hazlebeck D."/>
            <person name="Allen E.E."/>
        </authorList>
    </citation>
    <scope>NUCLEOTIDE SEQUENCE</scope>
    <source>
        <strain evidence="2">Hildebrandi</strain>
    </source>
</reference>
<dbReference type="PANTHER" id="PTHR43404">
    <property type="entry name" value="LIPOPOLYSACCHARIDE CHOLINEPHOSPHOTRANSFERASE LICD"/>
    <property type="match status" value="1"/>
</dbReference>
<dbReference type="GO" id="GO:0009100">
    <property type="term" value="P:glycoprotein metabolic process"/>
    <property type="evidence" value="ECO:0007669"/>
    <property type="project" value="UniProtKB-ARBA"/>
</dbReference>
<reference evidence="2" key="2">
    <citation type="submission" date="2021-04" db="EMBL/GenBank/DDBJ databases">
        <authorList>
            <person name="Podell S."/>
        </authorList>
    </citation>
    <scope>NUCLEOTIDE SEQUENCE</scope>
    <source>
        <strain evidence="2">Hildebrandi</strain>
    </source>
</reference>
<dbReference type="InterPro" id="IPR007074">
    <property type="entry name" value="LicD/FKTN/FKRP_NTP_transf"/>
</dbReference>